<name>A0ABW9ME78_9FIRM</name>
<sequence length="207" mass="23967">MYKENYGNIPNKDKIRSIMDEAFATNPTKWIIHSHLVGKTCEKIAKELGLDPDIALACGSLYNIGKGLGYDNMAHLLEGYRFLRSESYFLPARIALGYGFVTDSIDSYNGEKNVSEFDLDFIGKFLEKREETLYEKLVIVVDHYIKNEYSSFAEKNEVEVESRNSEISNIIDNWQKDLAKILSKEIGSYVPRRRSYKFPYNLFKDQK</sequence>
<dbReference type="RefSeq" id="WP_410035813.1">
    <property type="nucleotide sequence ID" value="NZ_JBGMEF010000029.1"/>
</dbReference>
<organism evidence="2 3">
    <name type="scientific">Anaerococcus kampingae</name>
    <dbReference type="NCBI Taxonomy" id="3115614"/>
    <lineage>
        <taxon>Bacteria</taxon>
        <taxon>Bacillati</taxon>
        <taxon>Bacillota</taxon>
        <taxon>Tissierellia</taxon>
        <taxon>Tissierellales</taxon>
        <taxon>Peptoniphilaceae</taxon>
        <taxon>Anaerococcus</taxon>
    </lineage>
</organism>
<reference evidence="2 3" key="1">
    <citation type="journal article" date="2025" name="Anaerobe">
        <title>Description of Anaerococcus kampingiae sp. nov., Anaerococcus groningensis sp. nov., Anaerococcus martiniensis sp. nov., and Anaerococcus cruorum sp. nov., isolated from human clinical specimens.</title>
        <authorList>
            <person name="Boiten K.E."/>
            <person name="Meijer J."/>
            <person name="van Wezel E.M."/>
            <person name="Veloo A.C.M."/>
        </authorList>
    </citation>
    <scope>NUCLEOTIDE SEQUENCE [LARGE SCALE GENOMIC DNA]</scope>
    <source>
        <strain evidence="2 3">ENR0874</strain>
    </source>
</reference>
<feature type="domain" description="HD" evidence="1">
    <location>
        <begin position="31"/>
        <end position="144"/>
    </location>
</feature>
<dbReference type="InterPro" id="IPR006674">
    <property type="entry name" value="HD_domain"/>
</dbReference>
<comment type="caution">
    <text evidence="2">The sequence shown here is derived from an EMBL/GenBank/DDBJ whole genome shotgun (WGS) entry which is preliminary data.</text>
</comment>
<dbReference type="Gene3D" id="1.10.3210.10">
    <property type="entry name" value="Hypothetical protein af1432"/>
    <property type="match status" value="1"/>
</dbReference>
<dbReference type="SUPFAM" id="SSF109604">
    <property type="entry name" value="HD-domain/PDEase-like"/>
    <property type="match status" value="1"/>
</dbReference>
<keyword evidence="3" id="KW-1185">Reference proteome</keyword>
<dbReference type="Proteomes" id="UP001637994">
    <property type="component" value="Unassembled WGS sequence"/>
</dbReference>
<protein>
    <submittedName>
        <fullName evidence="2">HD domain-containing protein</fullName>
    </submittedName>
</protein>
<evidence type="ECO:0000313" key="3">
    <source>
        <dbReference type="Proteomes" id="UP001637994"/>
    </source>
</evidence>
<accession>A0ABW9ME78</accession>
<proteinExistence type="predicted"/>
<gene>
    <name evidence="2" type="ORF">ACCQ42_07550</name>
</gene>
<dbReference type="Pfam" id="PF01966">
    <property type="entry name" value="HD"/>
    <property type="match status" value="1"/>
</dbReference>
<evidence type="ECO:0000259" key="1">
    <source>
        <dbReference type="Pfam" id="PF01966"/>
    </source>
</evidence>
<evidence type="ECO:0000313" key="2">
    <source>
        <dbReference type="EMBL" id="MFO3667623.1"/>
    </source>
</evidence>
<dbReference type="EMBL" id="JBGMEF010000029">
    <property type="protein sequence ID" value="MFO3667623.1"/>
    <property type="molecule type" value="Genomic_DNA"/>
</dbReference>